<dbReference type="EMBL" id="VFOP01000001">
    <property type="protein sequence ID" value="TQL51707.1"/>
    <property type="molecule type" value="Genomic_DNA"/>
</dbReference>
<feature type="transmembrane region" description="Helical" evidence="11">
    <location>
        <begin position="104"/>
        <end position="124"/>
    </location>
</feature>
<dbReference type="InterPro" id="IPR036318">
    <property type="entry name" value="FAD-bd_PCMH-like_sf"/>
</dbReference>
<keyword evidence="7 9" id="KW-0129">CBS domain</keyword>
<feature type="domain" description="CBS" evidence="12">
    <location>
        <begin position="283"/>
        <end position="340"/>
    </location>
</feature>
<dbReference type="AlphaFoldDB" id="A0A542YUF1"/>
<keyword evidence="15" id="KW-1185">Reference proteome</keyword>
<gene>
    <name evidence="14" type="ORF">FB467_2861</name>
</gene>
<reference evidence="14 15" key="1">
    <citation type="submission" date="2019-06" db="EMBL/GenBank/DDBJ databases">
        <title>Sequencing the genomes of 1000 actinobacteria strains.</title>
        <authorList>
            <person name="Klenk H.-P."/>
        </authorList>
    </citation>
    <scope>NUCLEOTIDE SEQUENCE [LARGE SCALE GENOMIC DNA]</scope>
    <source>
        <strain evidence="14 15">DSM 12335</strain>
    </source>
</reference>
<dbReference type="OrthoDB" id="110231at2"/>
<dbReference type="CDD" id="cd04590">
    <property type="entry name" value="CBS_pair_CorC_HlyC_assoc"/>
    <property type="match status" value="1"/>
</dbReference>
<dbReference type="InterPro" id="IPR016169">
    <property type="entry name" value="FAD-bd_PCMH_sub2"/>
</dbReference>
<protein>
    <submittedName>
        <fullName evidence="14">Putative hemolysin</fullName>
    </submittedName>
</protein>
<evidence type="ECO:0000256" key="7">
    <source>
        <dbReference type="ARBA" id="ARBA00023122"/>
    </source>
</evidence>
<dbReference type="GO" id="GO:0050660">
    <property type="term" value="F:flavin adenine dinucleotide binding"/>
    <property type="evidence" value="ECO:0007669"/>
    <property type="project" value="InterPro"/>
</dbReference>
<proteinExistence type="inferred from homology"/>
<dbReference type="Gene3D" id="3.30.465.10">
    <property type="match status" value="1"/>
</dbReference>
<dbReference type="RefSeq" id="WP_141785670.1">
    <property type="nucleotide sequence ID" value="NZ_BAAAIK010000001.1"/>
</dbReference>
<feature type="transmembrane region" description="Helical" evidence="11">
    <location>
        <begin position="6"/>
        <end position="30"/>
    </location>
</feature>
<evidence type="ECO:0000256" key="5">
    <source>
        <dbReference type="ARBA" id="ARBA00022737"/>
    </source>
</evidence>
<dbReference type="Pfam" id="PF00571">
    <property type="entry name" value="CBS"/>
    <property type="match status" value="2"/>
</dbReference>
<evidence type="ECO:0000313" key="14">
    <source>
        <dbReference type="EMBL" id="TQL51707.1"/>
    </source>
</evidence>
<feature type="domain" description="CNNM transmembrane" evidence="13">
    <location>
        <begin position="1"/>
        <end position="211"/>
    </location>
</feature>
<name>A0A542YUF1_9MICO</name>
<evidence type="ECO:0000256" key="2">
    <source>
        <dbReference type="ARBA" id="ARBA00006337"/>
    </source>
</evidence>
<dbReference type="InterPro" id="IPR046342">
    <property type="entry name" value="CBS_dom_sf"/>
</dbReference>
<evidence type="ECO:0000256" key="4">
    <source>
        <dbReference type="ARBA" id="ARBA00022692"/>
    </source>
</evidence>
<evidence type="ECO:0000313" key="15">
    <source>
        <dbReference type="Proteomes" id="UP000319516"/>
    </source>
</evidence>
<dbReference type="PROSITE" id="PS51371">
    <property type="entry name" value="CBS"/>
    <property type="match status" value="2"/>
</dbReference>
<dbReference type="Pfam" id="PF01595">
    <property type="entry name" value="CNNM"/>
    <property type="match status" value="1"/>
</dbReference>
<dbReference type="SUPFAM" id="SSF56176">
    <property type="entry name" value="FAD-binding/transporter-associated domain-like"/>
    <property type="match status" value="1"/>
</dbReference>
<comment type="subcellular location">
    <subcellularLocation>
        <location evidence="1">Cell membrane</location>
        <topology evidence="1">Multi-pass membrane protein</topology>
    </subcellularLocation>
</comment>
<dbReference type="InterPro" id="IPR005170">
    <property type="entry name" value="Transptr-assoc_dom"/>
</dbReference>
<accession>A0A542YUF1</accession>
<dbReference type="SMART" id="SM01091">
    <property type="entry name" value="CorC_HlyC"/>
    <property type="match status" value="1"/>
</dbReference>
<feature type="domain" description="CBS" evidence="12">
    <location>
        <begin position="218"/>
        <end position="277"/>
    </location>
</feature>
<keyword evidence="8 10" id="KW-0472">Membrane</keyword>
<dbReference type="InterPro" id="IPR000644">
    <property type="entry name" value="CBS_dom"/>
</dbReference>
<dbReference type="Gene3D" id="3.10.580.10">
    <property type="entry name" value="CBS-domain"/>
    <property type="match status" value="1"/>
</dbReference>
<dbReference type="InterPro" id="IPR051676">
    <property type="entry name" value="UPF0053_domain"/>
</dbReference>
<dbReference type="SUPFAM" id="SSF54631">
    <property type="entry name" value="CBS-domain pair"/>
    <property type="match status" value="1"/>
</dbReference>
<dbReference type="PANTHER" id="PTHR43099">
    <property type="entry name" value="UPF0053 PROTEIN YRKA"/>
    <property type="match status" value="1"/>
</dbReference>
<evidence type="ECO:0000256" key="3">
    <source>
        <dbReference type="ARBA" id="ARBA00022475"/>
    </source>
</evidence>
<dbReference type="PROSITE" id="PS51846">
    <property type="entry name" value="CNNM"/>
    <property type="match status" value="1"/>
</dbReference>
<keyword evidence="3" id="KW-1003">Cell membrane</keyword>
<evidence type="ECO:0000259" key="12">
    <source>
        <dbReference type="PROSITE" id="PS51371"/>
    </source>
</evidence>
<evidence type="ECO:0000256" key="1">
    <source>
        <dbReference type="ARBA" id="ARBA00004651"/>
    </source>
</evidence>
<evidence type="ECO:0000256" key="8">
    <source>
        <dbReference type="ARBA" id="ARBA00023136"/>
    </source>
</evidence>
<evidence type="ECO:0000259" key="13">
    <source>
        <dbReference type="PROSITE" id="PS51846"/>
    </source>
</evidence>
<keyword evidence="5" id="KW-0677">Repeat</keyword>
<keyword evidence="4 10" id="KW-0812">Transmembrane</keyword>
<dbReference type="GO" id="GO:0005886">
    <property type="term" value="C:plasma membrane"/>
    <property type="evidence" value="ECO:0007669"/>
    <property type="project" value="UniProtKB-SubCell"/>
</dbReference>
<evidence type="ECO:0000256" key="6">
    <source>
        <dbReference type="ARBA" id="ARBA00022989"/>
    </source>
</evidence>
<keyword evidence="6 10" id="KW-1133">Transmembrane helix</keyword>
<dbReference type="PANTHER" id="PTHR43099:SF5">
    <property type="entry name" value="HLYC_CORC FAMILY TRANSPORTER"/>
    <property type="match status" value="1"/>
</dbReference>
<organism evidence="14 15">
    <name type="scientific">Ornithinicoccus hortensis</name>
    <dbReference type="NCBI Taxonomy" id="82346"/>
    <lineage>
        <taxon>Bacteria</taxon>
        <taxon>Bacillati</taxon>
        <taxon>Actinomycetota</taxon>
        <taxon>Actinomycetes</taxon>
        <taxon>Micrococcales</taxon>
        <taxon>Intrasporangiaceae</taxon>
        <taxon>Ornithinicoccus</taxon>
    </lineage>
</organism>
<feature type="transmembrane region" description="Helical" evidence="11">
    <location>
        <begin position="60"/>
        <end position="84"/>
    </location>
</feature>
<evidence type="ECO:0000256" key="11">
    <source>
        <dbReference type="SAM" id="Phobius"/>
    </source>
</evidence>
<comment type="similarity">
    <text evidence="2">Belongs to the UPF0053 family.</text>
</comment>
<sequence length="442" mass="47912">MDSETLVNLLLVLLFVLIGGIFAGTEMAIVTLREGQVRQIEASGERGERIGTLVRNPNQFLSAVQIGVTVAGFFSSAYGGSTIAPDLVPTLRGWGIPEGLADTLALVAMTLLIAYLSLVLGELVPKRLAMQRNIAFTKVLGPPLNLFAQVVRPVIWLLSVSTNFVVRLLGGDPAATEEEMTPEEVRDLIEGHQGLRPYHRRILTDVFRASDRALNRVMRPRPDVEFLEGDLTVAEAHLQVIDSTHSRFPVTGRNVDDVLGFVHIRDLMAVPQEDRAGTRVRTVTRPILPLPGSIHVLPALARMRAEKQQIVLVVDEHGGTDGIVTMEDLVEEVVGEIYDEYDASTDPEDATLRHGQSLVVDASLNIEELEELTGAELHNDNYDTAGGLVLEQLGRLAEVGDVVEVEGLTMEVIAVQGMRIDRIRITAQPAQDGGGSAGSPAG</sequence>
<dbReference type="InterPro" id="IPR002550">
    <property type="entry name" value="CNNM"/>
</dbReference>
<evidence type="ECO:0000256" key="9">
    <source>
        <dbReference type="PROSITE-ProRule" id="PRU00703"/>
    </source>
</evidence>
<dbReference type="Proteomes" id="UP000319516">
    <property type="component" value="Unassembled WGS sequence"/>
</dbReference>
<comment type="caution">
    <text evidence="14">The sequence shown here is derived from an EMBL/GenBank/DDBJ whole genome shotgun (WGS) entry which is preliminary data.</text>
</comment>
<dbReference type="Pfam" id="PF03471">
    <property type="entry name" value="CorC_HlyC"/>
    <property type="match status" value="1"/>
</dbReference>
<evidence type="ECO:0000256" key="10">
    <source>
        <dbReference type="PROSITE-ProRule" id="PRU01193"/>
    </source>
</evidence>
<dbReference type="InterPro" id="IPR044751">
    <property type="entry name" value="Ion_transp-like_CBS"/>
</dbReference>